<dbReference type="Gene3D" id="1.25.40.10">
    <property type="entry name" value="Tetratricopeptide repeat domain"/>
    <property type="match status" value="1"/>
</dbReference>
<dbReference type="GO" id="GO:0000349">
    <property type="term" value="P:generation of catalytic spliceosome for first transesterification step"/>
    <property type="evidence" value="ECO:0007669"/>
    <property type="project" value="TreeGrafter"/>
</dbReference>
<evidence type="ECO:0000256" key="3">
    <source>
        <dbReference type="SAM" id="SignalP"/>
    </source>
</evidence>
<name>A0A183BCF6_9TREM</name>
<dbReference type="EMBL" id="UZAN01066416">
    <property type="protein sequence ID" value="VDP94165.1"/>
    <property type="molecule type" value="Genomic_DNA"/>
</dbReference>
<keyword evidence="1" id="KW-0507">mRNA processing</keyword>
<gene>
    <name evidence="5" type="ORF">ECPE_LOCUS16891</name>
</gene>
<dbReference type="PANTHER" id="PTHR11246:SF5">
    <property type="entry name" value="PRE-MRNA-SPLICING FACTOR SYF1"/>
    <property type="match status" value="1"/>
</dbReference>
<proteinExistence type="predicted"/>
<dbReference type="SUPFAM" id="SSF48452">
    <property type="entry name" value="TPR-like"/>
    <property type="match status" value="1"/>
</dbReference>
<feature type="chain" id="PRO_5043138413" evidence="3">
    <location>
        <begin position="17"/>
        <end position="95"/>
    </location>
</feature>
<dbReference type="WBParaSite" id="ECPE_0001693401-mRNA-1">
    <property type="protein sequence ID" value="ECPE_0001693401-mRNA-1"/>
    <property type="gene ID" value="ECPE_0001693401"/>
</dbReference>
<dbReference type="GO" id="GO:0000974">
    <property type="term" value="C:Prp19 complex"/>
    <property type="evidence" value="ECO:0007669"/>
    <property type="project" value="TreeGrafter"/>
</dbReference>
<evidence type="ECO:0000313" key="5">
    <source>
        <dbReference type="EMBL" id="VDP94165.1"/>
    </source>
</evidence>
<sequence>MHLFVILVGLLWNSLADYHIRCGNLPRARDVYAEALATVMTVRDFTQVFDAYAEFEESIAKARMEALAQSEESTPEGKRLVDAIDDLKKMLSRIK</sequence>
<keyword evidence="3" id="KW-0732">Signal</keyword>
<dbReference type="OrthoDB" id="10067343at2759"/>
<reference evidence="5 6" key="2">
    <citation type="submission" date="2018-11" db="EMBL/GenBank/DDBJ databases">
        <authorList>
            <consortium name="Pathogen Informatics"/>
        </authorList>
    </citation>
    <scope>NUCLEOTIDE SEQUENCE [LARGE SCALE GENOMIC DNA]</scope>
    <source>
        <strain evidence="5 6">Egypt</strain>
    </source>
</reference>
<dbReference type="Pfam" id="PF23220">
    <property type="entry name" value="HAT_Syf1_M"/>
    <property type="match status" value="1"/>
</dbReference>
<protein>
    <submittedName>
        <fullName evidence="7">TPR_REGION domain-containing protein</fullName>
    </submittedName>
</protein>
<dbReference type="InterPro" id="IPR056350">
    <property type="entry name" value="HAT_Syf1_central"/>
</dbReference>
<organism evidence="7">
    <name type="scientific">Echinostoma caproni</name>
    <dbReference type="NCBI Taxonomy" id="27848"/>
    <lineage>
        <taxon>Eukaryota</taxon>
        <taxon>Metazoa</taxon>
        <taxon>Spiralia</taxon>
        <taxon>Lophotrochozoa</taxon>
        <taxon>Platyhelminthes</taxon>
        <taxon>Trematoda</taxon>
        <taxon>Digenea</taxon>
        <taxon>Plagiorchiida</taxon>
        <taxon>Echinostomata</taxon>
        <taxon>Echinostomatoidea</taxon>
        <taxon>Echinostomatidae</taxon>
        <taxon>Echinostoma</taxon>
    </lineage>
</organism>
<evidence type="ECO:0000256" key="2">
    <source>
        <dbReference type="ARBA" id="ARBA00022737"/>
    </source>
</evidence>
<evidence type="ECO:0000256" key="1">
    <source>
        <dbReference type="ARBA" id="ARBA00022728"/>
    </source>
</evidence>
<dbReference type="AlphaFoldDB" id="A0A183BCF6"/>
<keyword evidence="2" id="KW-0677">Repeat</keyword>
<dbReference type="Proteomes" id="UP000272942">
    <property type="component" value="Unassembled WGS sequence"/>
</dbReference>
<evidence type="ECO:0000259" key="4">
    <source>
        <dbReference type="Pfam" id="PF23220"/>
    </source>
</evidence>
<reference evidence="7" key="1">
    <citation type="submission" date="2016-06" db="UniProtKB">
        <authorList>
            <consortium name="WormBaseParasite"/>
        </authorList>
    </citation>
    <scope>IDENTIFICATION</scope>
</reference>
<accession>A0A183BCF6</accession>
<evidence type="ECO:0000313" key="6">
    <source>
        <dbReference type="Proteomes" id="UP000272942"/>
    </source>
</evidence>
<keyword evidence="1" id="KW-0508">mRNA splicing</keyword>
<feature type="signal peptide" evidence="3">
    <location>
        <begin position="1"/>
        <end position="16"/>
    </location>
</feature>
<evidence type="ECO:0000313" key="7">
    <source>
        <dbReference type="WBParaSite" id="ECPE_0001693401-mRNA-1"/>
    </source>
</evidence>
<dbReference type="InterPro" id="IPR045075">
    <property type="entry name" value="Syf1-like"/>
</dbReference>
<feature type="domain" description="Pre-mRNA-splicing factor SYF1 central HAT repeats" evidence="4">
    <location>
        <begin position="7"/>
        <end position="75"/>
    </location>
</feature>
<dbReference type="GO" id="GO:0071014">
    <property type="term" value="C:post-mRNA release spliceosomal complex"/>
    <property type="evidence" value="ECO:0007669"/>
    <property type="project" value="TreeGrafter"/>
</dbReference>
<keyword evidence="6" id="KW-1185">Reference proteome</keyword>
<dbReference type="InterPro" id="IPR011990">
    <property type="entry name" value="TPR-like_helical_dom_sf"/>
</dbReference>
<dbReference type="GO" id="GO:0071007">
    <property type="term" value="C:U2-type catalytic step 2 spliceosome"/>
    <property type="evidence" value="ECO:0007669"/>
    <property type="project" value="TreeGrafter"/>
</dbReference>
<keyword evidence="1" id="KW-0747">Spliceosome</keyword>
<dbReference type="PANTHER" id="PTHR11246">
    <property type="entry name" value="PRE-MRNA SPLICING FACTOR"/>
    <property type="match status" value="1"/>
</dbReference>